<evidence type="ECO:0000259" key="7">
    <source>
        <dbReference type="SMART" id="SM01340"/>
    </source>
</evidence>
<dbReference type="NCBIfam" id="NF000949">
    <property type="entry name" value="PRK00095.1-2"/>
    <property type="match status" value="1"/>
</dbReference>
<dbReference type="InterPro" id="IPR042120">
    <property type="entry name" value="MutL_C_dimsub"/>
</dbReference>
<dbReference type="Gene3D" id="3.30.565.10">
    <property type="entry name" value="Histidine kinase-like ATPase, C-terminal domain"/>
    <property type="match status" value="1"/>
</dbReference>
<accession>A0A160N0T3</accession>
<dbReference type="Gene3D" id="3.30.230.10">
    <property type="match status" value="1"/>
</dbReference>
<feature type="domain" description="DNA mismatch repair protein S5" evidence="7">
    <location>
        <begin position="210"/>
        <end position="328"/>
    </location>
</feature>
<dbReference type="InterPro" id="IPR038973">
    <property type="entry name" value="MutL/Mlh/Pms-like"/>
</dbReference>
<dbReference type="GO" id="GO:0016887">
    <property type="term" value="F:ATP hydrolysis activity"/>
    <property type="evidence" value="ECO:0007669"/>
    <property type="project" value="InterPro"/>
</dbReference>
<dbReference type="InterPro" id="IPR014721">
    <property type="entry name" value="Ribsml_uS5_D2-typ_fold_subgr"/>
</dbReference>
<dbReference type="CDD" id="cd16926">
    <property type="entry name" value="HATPase_MutL-MLH-PMS-like"/>
    <property type="match status" value="1"/>
</dbReference>
<dbReference type="GO" id="GO:0005524">
    <property type="term" value="F:ATP binding"/>
    <property type="evidence" value="ECO:0007669"/>
    <property type="project" value="InterPro"/>
</dbReference>
<dbReference type="FunFam" id="3.30.230.10:FF:000013">
    <property type="entry name" value="DNA mismatch repair endonuclease MutL"/>
    <property type="match status" value="1"/>
</dbReference>
<dbReference type="PANTHER" id="PTHR10073">
    <property type="entry name" value="DNA MISMATCH REPAIR PROTEIN MLH, PMS, MUTL"/>
    <property type="match status" value="1"/>
</dbReference>
<evidence type="ECO:0000313" key="8">
    <source>
        <dbReference type="EMBL" id="AND68682.1"/>
    </source>
</evidence>
<proteinExistence type="inferred from homology"/>
<dbReference type="InterPro" id="IPR014790">
    <property type="entry name" value="MutL_C"/>
</dbReference>
<dbReference type="Pfam" id="PF13589">
    <property type="entry name" value="HATPase_c_3"/>
    <property type="match status" value="1"/>
</dbReference>
<dbReference type="InterPro" id="IPR042121">
    <property type="entry name" value="MutL_C_regsub"/>
</dbReference>
<keyword evidence="9" id="KW-1185">Reference proteome</keyword>
<dbReference type="Pfam" id="PF08676">
    <property type="entry name" value="MutL_C"/>
    <property type="match status" value="1"/>
</dbReference>
<dbReference type="Gene3D" id="3.30.1540.20">
    <property type="entry name" value="MutL, C-terminal domain, dimerisation subdomain"/>
    <property type="match status" value="1"/>
</dbReference>
<evidence type="ECO:0000259" key="6">
    <source>
        <dbReference type="SMART" id="SM00853"/>
    </source>
</evidence>
<keyword evidence="3 5" id="KW-0227">DNA damage</keyword>
<dbReference type="NCBIfam" id="TIGR00585">
    <property type="entry name" value="mutl"/>
    <property type="match status" value="1"/>
</dbReference>
<reference evidence="8 9" key="1">
    <citation type="submission" date="2016-02" db="EMBL/GenBank/DDBJ databases">
        <title>Complete genome sequencing and analysis of ATSB10, Dyella thiooxydans isolated from rhizosphere soil of sunflower (Helianthus annuus L.).</title>
        <authorList>
            <person name="Lee Y."/>
            <person name="Hwangbo K."/>
            <person name="Chung H."/>
            <person name="Yoo J."/>
            <person name="Kim K.Y."/>
            <person name="Sa T.M."/>
            <person name="Um Y."/>
            <person name="Madhaiyan M."/>
        </authorList>
    </citation>
    <scope>NUCLEOTIDE SEQUENCE [LARGE SCALE GENOMIC DNA]</scope>
    <source>
        <strain evidence="8 9">ATSB10</strain>
    </source>
</reference>
<dbReference type="GO" id="GO:0032300">
    <property type="term" value="C:mismatch repair complex"/>
    <property type="evidence" value="ECO:0007669"/>
    <property type="project" value="InterPro"/>
</dbReference>
<name>A0A160N0T3_9GAMM</name>
<dbReference type="InterPro" id="IPR014762">
    <property type="entry name" value="DNA_mismatch_repair_CS"/>
</dbReference>
<dbReference type="PATRIC" id="fig|445710.3.peg.1228"/>
<dbReference type="CDD" id="cd03482">
    <property type="entry name" value="MutL_Trans_MutL"/>
    <property type="match status" value="1"/>
</dbReference>
<dbReference type="SUPFAM" id="SSF55874">
    <property type="entry name" value="ATPase domain of HSP90 chaperone/DNA topoisomerase II/histidine kinase"/>
    <property type="match status" value="1"/>
</dbReference>
<dbReference type="GO" id="GO:0030983">
    <property type="term" value="F:mismatched DNA binding"/>
    <property type="evidence" value="ECO:0007669"/>
    <property type="project" value="InterPro"/>
</dbReference>
<dbReference type="HAMAP" id="MF_00149">
    <property type="entry name" value="DNA_mis_repair"/>
    <property type="match status" value="1"/>
</dbReference>
<evidence type="ECO:0000256" key="1">
    <source>
        <dbReference type="ARBA" id="ARBA00006082"/>
    </source>
</evidence>
<evidence type="ECO:0000256" key="2">
    <source>
        <dbReference type="ARBA" id="ARBA00021975"/>
    </source>
</evidence>
<dbReference type="Gene3D" id="3.30.1370.100">
    <property type="entry name" value="MutL, C-terminal domain, regulatory subdomain"/>
    <property type="match status" value="1"/>
</dbReference>
<dbReference type="PANTHER" id="PTHR10073:SF12">
    <property type="entry name" value="DNA MISMATCH REPAIR PROTEIN MLH1"/>
    <property type="match status" value="1"/>
</dbReference>
<dbReference type="SUPFAM" id="SSF54211">
    <property type="entry name" value="Ribosomal protein S5 domain 2-like"/>
    <property type="match status" value="1"/>
</dbReference>
<evidence type="ECO:0000256" key="4">
    <source>
        <dbReference type="ARBA" id="ARBA00023204"/>
    </source>
</evidence>
<evidence type="ECO:0000256" key="5">
    <source>
        <dbReference type="HAMAP-Rule" id="MF_00149"/>
    </source>
</evidence>
<dbReference type="GO" id="GO:0140664">
    <property type="term" value="F:ATP-dependent DNA damage sensor activity"/>
    <property type="evidence" value="ECO:0007669"/>
    <property type="project" value="InterPro"/>
</dbReference>
<dbReference type="InterPro" id="IPR037198">
    <property type="entry name" value="MutL_C_sf"/>
</dbReference>
<dbReference type="KEGG" id="dtx:ATSB10_12280"/>
<dbReference type="Pfam" id="PF01119">
    <property type="entry name" value="DNA_mis_repair"/>
    <property type="match status" value="1"/>
</dbReference>
<dbReference type="PROSITE" id="PS00058">
    <property type="entry name" value="DNA_MISMATCH_REPAIR_1"/>
    <property type="match status" value="1"/>
</dbReference>
<sequence>MIRVLPPELINQIAAGEVIERPSSVVKELVENSLDAGATRIEVDIEQGGARLIRVRDDGVGIAPDELPLAVASHATSKIGSFDDLEHVASMGFRGEALASVSSVARFALTSRQHDADAAFRVEVDGGRLQAARPAQHPPGTSVEVRDLFYNVPARRKFMRAERTEFAHIDDLMKSLALARSGVEFRLSHNGKPVRVWKAARDEQAMLVRVADVLGENFPAQSLHLDHAAAGMRLSGWVGLPTASRGQADSQFFYVNGRLVRDRVVAHAVRQAYADVLFHGRHPAFVLYLELDPAGVDVNVHPAKHEVRFREQRLVHDFLFRSLHEALAQTRAGQVVDASDEPVAAPMPFRAPASSGSGNWPSQASQSRLSLGVRDEPLAGYAALLGEGSPMPLDRSAAVPLPAMAESDPERAPPLGYALAQLKGIYVLAENEHGLVLVDMHAAHERITYEKLKAAREGNHLRSQVMLVPLNLSVSAKEAAAAEEHGDALAAWGLELSRSGPSTVVVRRIPALLEGANVEQLTRDVLSELALHGSSRRLQELENELLSTMACHGSVRAGRRLTIPEMNALLREMEATERSGQCNHGRPTWTQLGLGELDKLFLRGR</sequence>
<keyword evidence="4 5" id="KW-0234">DNA repair</keyword>
<dbReference type="STRING" id="445710.ATSB10_12280"/>
<dbReference type="SMART" id="SM00853">
    <property type="entry name" value="MutL_C"/>
    <property type="match status" value="1"/>
</dbReference>
<dbReference type="InterPro" id="IPR013507">
    <property type="entry name" value="DNA_mismatch_S5_2-like"/>
</dbReference>
<gene>
    <name evidence="5" type="primary">mutL</name>
    <name evidence="8" type="ORF">ATSB10_12280</name>
</gene>
<comment type="similarity">
    <text evidence="1 5">Belongs to the DNA mismatch repair MutL/HexB family.</text>
</comment>
<dbReference type="InterPro" id="IPR020568">
    <property type="entry name" value="Ribosomal_Su5_D2-typ_SF"/>
</dbReference>
<protein>
    <recommendedName>
        <fullName evidence="2 5">DNA mismatch repair protein MutL</fullName>
    </recommendedName>
</protein>
<dbReference type="EMBL" id="CP014841">
    <property type="protein sequence ID" value="AND68682.1"/>
    <property type="molecule type" value="Genomic_DNA"/>
</dbReference>
<dbReference type="InterPro" id="IPR020667">
    <property type="entry name" value="DNA_mismatch_repair_MutL"/>
</dbReference>
<dbReference type="AlphaFoldDB" id="A0A160N0T3"/>
<dbReference type="FunFam" id="3.30.565.10:FF:000003">
    <property type="entry name" value="DNA mismatch repair endonuclease MutL"/>
    <property type="match status" value="1"/>
</dbReference>
<evidence type="ECO:0000256" key="3">
    <source>
        <dbReference type="ARBA" id="ARBA00022763"/>
    </source>
</evidence>
<dbReference type="SUPFAM" id="SSF118116">
    <property type="entry name" value="DNA mismatch repair protein MutL"/>
    <property type="match status" value="1"/>
</dbReference>
<dbReference type="InterPro" id="IPR002099">
    <property type="entry name" value="MutL/Mlh/PMS"/>
</dbReference>
<organism evidence="8 9">
    <name type="scientific">Dyella thiooxydans</name>
    <dbReference type="NCBI Taxonomy" id="445710"/>
    <lineage>
        <taxon>Bacteria</taxon>
        <taxon>Pseudomonadati</taxon>
        <taxon>Pseudomonadota</taxon>
        <taxon>Gammaproteobacteria</taxon>
        <taxon>Lysobacterales</taxon>
        <taxon>Rhodanobacteraceae</taxon>
        <taxon>Dyella</taxon>
    </lineage>
</organism>
<dbReference type="SMART" id="SM01340">
    <property type="entry name" value="DNA_mis_repair"/>
    <property type="match status" value="1"/>
</dbReference>
<feature type="domain" description="MutL C-terminal dimerisation" evidence="6">
    <location>
        <begin position="418"/>
        <end position="561"/>
    </location>
</feature>
<evidence type="ECO:0000313" key="9">
    <source>
        <dbReference type="Proteomes" id="UP000077255"/>
    </source>
</evidence>
<comment type="function">
    <text evidence="5">This protein is involved in the repair of mismatches in DNA. It is required for dam-dependent methyl-directed DNA mismatch repair. May act as a 'molecular matchmaker', a protein that promotes the formation of a stable complex between two or more DNA-binding proteins in an ATP-dependent manner without itself being part of a final effector complex.</text>
</comment>
<dbReference type="InterPro" id="IPR036890">
    <property type="entry name" value="HATPase_C_sf"/>
</dbReference>
<dbReference type="Proteomes" id="UP000077255">
    <property type="component" value="Chromosome"/>
</dbReference>
<dbReference type="GO" id="GO:0006298">
    <property type="term" value="P:mismatch repair"/>
    <property type="evidence" value="ECO:0007669"/>
    <property type="project" value="UniProtKB-UniRule"/>
</dbReference>